<sequence length="134" mass="14486">MCPPRISISTFCTLLKHTTPASTSRLLSLLGCDALPHHSEASHCLRCITCLPPVSRRTICTTLVGVHSRPIDAASCCPAATLLQCLAAPHVRPCLVLTLKMRLPATLRIPFLPLTTSPCCSLLVSFQYIKPVLL</sequence>
<organism evidence="1 2">
    <name type="scientific">Rhizopogon vinicolor AM-OR11-026</name>
    <dbReference type="NCBI Taxonomy" id="1314800"/>
    <lineage>
        <taxon>Eukaryota</taxon>
        <taxon>Fungi</taxon>
        <taxon>Dikarya</taxon>
        <taxon>Basidiomycota</taxon>
        <taxon>Agaricomycotina</taxon>
        <taxon>Agaricomycetes</taxon>
        <taxon>Agaricomycetidae</taxon>
        <taxon>Boletales</taxon>
        <taxon>Suillineae</taxon>
        <taxon>Rhizopogonaceae</taxon>
        <taxon>Rhizopogon</taxon>
    </lineage>
</organism>
<reference evidence="1 2" key="1">
    <citation type="submission" date="2016-06" db="EMBL/GenBank/DDBJ databases">
        <title>Comparative genomics of the ectomycorrhizal sister species Rhizopogon vinicolor and Rhizopogon vesiculosus (Basidiomycota: Boletales) reveals a divergence of the mating type B locus.</title>
        <authorList>
            <consortium name="DOE Joint Genome Institute"/>
            <person name="Mujic A.B."/>
            <person name="Kuo A."/>
            <person name="Tritt A."/>
            <person name="Lipzen A."/>
            <person name="Chen C."/>
            <person name="Johnson J."/>
            <person name="Sharma A."/>
            <person name="Barry K."/>
            <person name="Grigoriev I.V."/>
            <person name="Spatafora J.W."/>
        </authorList>
    </citation>
    <scope>NUCLEOTIDE SEQUENCE [LARGE SCALE GENOMIC DNA]</scope>
    <source>
        <strain evidence="1 2">AM-OR11-026</strain>
    </source>
</reference>
<protein>
    <submittedName>
        <fullName evidence="1">Uncharacterized protein</fullName>
    </submittedName>
</protein>
<accession>A0A1B7N4R5</accession>
<name>A0A1B7N4R5_9AGAM</name>
<evidence type="ECO:0000313" key="2">
    <source>
        <dbReference type="Proteomes" id="UP000092154"/>
    </source>
</evidence>
<dbReference type="InParanoid" id="A0A1B7N4R5"/>
<gene>
    <name evidence="1" type="ORF">K503DRAFT_865094</name>
</gene>
<dbReference type="AlphaFoldDB" id="A0A1B7N4R5"/>
<keyword evidence="2" id="KW-1185">Reference proteome</keyword>
<dbReference type="Proteomes" id="UP000092154">
    <property type="component" value="Unassembled WGS sequence"/>
</dbReference>
<evidence type="ECO:0000313" key="1">
    <source>
        <dbReference type="EMBL" id="OAX39864.1"/>
    </source>
</evidence>
<proteinExistence type="predicted"/>
<dbReference type="EMBL" id="KV448233">
    <property type="protein sequence ID" value="OAX39864.1"/>
    <property type="molecule type" value="Genomic_DNA"/>
</dbReference>